<organism evidence="1 2">
    <name type="scientific">Heterodera trifolii</name>
    <dbReference type="NCBI Taxonomy" id="157864"/>
    <lineage>
        <taxon>Eukaryota</taxon>
        <taxon>Metazoa</taxon>
        <taxon>Ecdysozoa</taxon>
        <taxon>Nematoda</taxon>
        <taxon>Chromadorea</taxon>
        <taxon>Rhabditida</taxon>
        <taxon>Tylenchina</taxon>
        <taxon>Tylenchomorpha</taxon>
        <taxon>Tylenchoidea</taxon>
        <taxon>Heteroderidae</taxon>
        <taxon>Heteroderinae</taxon>
        <taxon>Heterodera</taxon>
    </lineage>
</organism>
<gene>
    <name evidence="1" type="ORF">niasHT_014036</name>
</gene>
<dbReference type="AlphaFoldDB" id="A0ABD2LH23"/>
<evidence type="ECO:0000313" key="2">
    <source>
        <dbReference type="Proteomes" id="UP001620626"/>
    </source>
</evidence>
<accession>A0ABD2LH23</accession>
<comment type="caution">
    <text evidence="1">The sequence shown here is derived from an EMBL/GenBank/DDBJ whole genome shotgun (WGS) entry which is preliminary data.</text>
</comment>
<keyword evidence="2" id="KW-1185">Reference proteome</keyword>
<dbReference type="EMBL" id="JBICBT010000422">
    <property type="protein sequence ID" value="KAL3114192.1"/>
    <property type="molecule type" value="Genomic_DNA"/>
</dbReference>
<dbReference type="Proteomes" id="UP001620626">
    <property type="component" value="Unassembled WGS sequence"/>
</dbReference>
<evidence type="ECO:0000313" key="1">
    <source>
        <dbReference type="EMBL" id="KAL3114192.1"/>
    </source>
</evidence>
<reference evidence="1 2" key="1">
    <citation type="submission" date="2024-10" db="EMBL/GenBank/DDBJ databases">
        <authorList>
            <person name="Kim D."/>
        </authorList>
    </citation>
    <scope>NUCLEOTIDE SEQUENCE [LARGE SCALE GENOMIC DNA]</scope>
    <source>
        <strain evidence="1">BH-2024</strain>
    </source>
</reference>
<protein>
    <submittedName>
        <fullName evidence="1">Uncharacterized protein</fullName>
    </submittedName>
</protein>
<proteinExistence type="predicted"/>
<sequence>MDAELDTNNEQHYGDGVFVDAVPMYGGGAAVPKRAFFERQKINGKKQPISDGTFRPFSAAIWSPQFLPRRK</sequence>
<name>A0ABD2LH23_9BILA</name>